<keyword evidence="1" id="KW-0732">Signal</keyword>
<feature type="non-terminal residue" evidence="4">
    <location>
        <position position="192"/>
    </location>
</feature>
<reference evidence="4" key="1">
    <citation type="submission" date="2020-04" db="EMBL/GenBank/DDBJ databases">
        <authorList>
            <person name="Zhang T."/>
        </authorList>
    </citation>
    <scope>NUCLEOTIDE SEQUENCE</scope>
    <source>
        <strain evidence="4">HKST-UBA02</strain>
    </source>
</reference>
<name>A0A956NHF4_UNCEI</name>
<sequence length="192" mass="20363">MLSIDRFLSGVSTWLGPAALLGLLSAVSGVAAAKEPTDLLDLSLEEILNIPVISVSKTEKPLLENSVSAVVVSRDQILERGYRDLLDVLRDLPGVYLVEMTSSEHAATEVLVRGVDANSKMLFLLDGEEISAPTGEPFTFLRNIPLISVKQVEMSYGAAASLYGADAIAGVVNVVTMEPSKDMPAGAWFGTG</sequence>
<comment type="subcellular location">
    <subcellularLocation>
        <location evidence="2">Cell outer membrane</location>
        <topology evidence="2">Multi-pass membrane protein</topology>
    </subcellularLocation>
</comment>
<keyword evidence="4" id="KW-0675">Receptor</keyword>
<organism evidence="4 5">
    <name type="scientific">Eiseniibacteriota bacterium</name>
    <dbReference type="NCBI Taxonomy" id="2212470"/>
    <lineage>
        <taxon>Bacteria</taxon>
        <taxon>Candidatus Eiseniibacteriota</taxon>
    </lineage>
</organism>
<feature type="domain" description="TonB-dependent receptor plug" evidence="3">
    <location>
        <begin position="64"/>
        <end position="171"/>
    </location>
</feature>
<evidence type="ECO:0000313" key="4">
    <source>
        <dbReference type="EMBL" id="MCA9759283.1"/>
    </source>
</evidence>
<proteinExistence type="inferred from homology"/>
<evidence type="ECO:0000256" key="2">
    <source>
        <dbReference type="PROSITE-ProRule" id="PRU01360"/>
    </source>
</evidence>
<dbReference type="InterPro" id="IPR012910">
    <property type="entry name" value="Plug_dom"/>
</dbReference>
<dbReference type="SUPFAM" id="SSF56935">
    <property type="entry name" value="Porins"/>
    <property type="match status" value="1"/>
</dbReference>
<comment type="similarity">
    <text evidence="2">Belongs to the TonB-dependent receptor family.</text>
</comment>
<gene>
    <name evidence="4" type="ORF">KDA27_26055</name>
</gene>
<dbReference type="Pfam" id="PF07715">
    <property type="entry name" value="Plug"/>
    <property type="match status" value="1"/>
</dbReference>
<dbReference type="InterPro" id="IPR037066">
    <property type="entry name" value="Plug_dom_sf"/>
</dbReference>
<evidence type="ECO:0000256" key="1">
    <source>
        <dbReference type="ARBA" id="ARBA00022729"/>
    </source>
</evidence>
<accession>A0A956NHF4</accession>
<dbReference type="GO" id="GO:0044718">
    <property type="term" value="P:siderophore transmembrane transport"/>
    <property type="evidence" value="ECO:0007669"/>
    <property type="project" value="TreeGrafter"/>
</dbReference>
<dbReference type="PROSITE" id="PS52016">
    <property type="entry name" value="TONB_DEPENDENT_REC_3"/>
    <property type="match status" value="1"/>
</dbReference>
<keyword evidence="2" id="KW-0998">Cell outer membrane</keyword>
<dbReference type="Proteomes" id="UP000739538">
    <property type="component" value="Unassembled WGS sequence"/>
</dbReference>
<dbReference type="PANTHER" id="PTHR30069:SF29">
    <property type="entry name" value="HEMOGLOBIN AND HEMOGLOBIN-HAPTOGLOBIN-BINDING PROTEIN 1-RELATED"/>
    <property type="match status" value="1"/>
</dbReference>
<keyword evidence="2" id="KW-0472">Membrane</keyword>
<comment type="caution">
    <text evidence="4">The sequence shown here is derived from an EMBL/GenBank/DDBJ whole genome shotgun (WGS) entry which is preliminary data.</text>
</comment>
<dbReference type="InterPro" id="IPR039426">
    <property type="entry name" value="TonB-dep_rcpt-like"/>
</dbReference>
<keyword evidence="2" id="KW-0813">Transport</keyword>
<evidence type="ECO:0000313" key="5">
    <source>
        <dbReference type="Proteomes" id="UP000739538"/>
    </source>
</evidence>
<dbReference type="EMBL" id="JAGQHS010000303">
    <property type="protein sequence ID" value="MCA9759283.1"/>
    <property type="molecule type" value="Genomic_DNA"/>
</dbReference>
<dbReference type="GO" id="GO:0009279">
    <property type="term" value="C:cell outer membrane"/>
    <property type="evidence" value="ECO:0007669"/>
    <property type="project" value="UniProtKB-SubCell"/>
</dbReference>
<dbReference type="PANTHER" id="PTHR30069">
    <property type="entry name" value="TONB-DEPENDENT OUTER MEMBRANE RECEPTOR"/>
    <property type="match status" value="1"/>
</dbReference>
<dbReference type="AlphaFoldDB" id="A0A956NHF4"/>
<evidence type="ECO:0000259" key="3">
    <source>
        <dbReference type="Pfam" id="PF07715"/>
    </source>
</evidence>
<dbReference type="GO" id="GO:0015344">
    <property type="term" value="F:siderophore uptake transmembrane transporter activity"/>
    <property type="evidence" value="ECO:0007669"/>
    <property type="project" value="TreeGrafter"/>
</dbReference>
<dbReference type="Gene3D" id="2.170.130.10">
    <property type="entry name" value="TonB-dependent receptor, plug domain"/>
    <property type="match status" value="1"/>
</dbReference>
<keyword evidence="2" id="KW-1134">Transmembrane beta strand</keyword>
<keyword evidence="2" id="KW-0812">Transmembrane</keyword>
<protein>
    <submittedName>
        <fullName evidence="4">TonB-dependent receptor plug domain-containing protein</fullName>
    </submittedName>
</protein>
<reference evidence="4" key="2">
    <citation type="journal article" date="2021" name="Microbiome">
        <title>Successional dynamics and alternative stable states in a saline activated sludge microbial community over 9 years.</title>
        <authorList>
            <person name="Wang Y."/>
            <person name="Ye J."/>
            <person name="Ju F."/>
            <person name="Liu L."/>
            <person name="Boyd J.A."/>
            <person name="Deng Y."/>
            <person name="Parks D.H."/>
            <person name="Jiang X."/>
            <person name="Yin X."/>
            <person name="Woodcroft B.J."/>
            <person name="Tyson G.W."/>
            <person name="Hugenholtz P."/>
            <person name="Polz M.F."/>
            <person name="Zhang T."/>
        </authorList>
    </citation>
    <scope>NUCLEOTIDE SEQUENCE</scope>
    <source>
        <strain evidence="4">HKST-UBA02</strain>
    </source>
</reference>